<reference evidence="3 4" key="1">
    <citation type="submission" date="2019-05" db="EMBL/GenBank/DDBJ databases">
        <title>Dyadobacter AR-3-8 sp. nov., isolated from arctic soil.</title>
        <authorList>
            <person name="Chaudhary D.K."/>
        </authorList>
    </citation>
    <scope>NUCLEOTIDE SEQUENCE [LARGE SCALE GENOMIC DNA]</scope>
    <source>
        <strain evidence="3 4">AR-3-8</strain>
    </source>
</reference>
<dbReference type="Proteomes" id="UP000304900">
    <property type="component" value="Unassembled WGS sequence"/>
</dbReference>
<evidence type="ECO:0000259" key="2">
    <source>
        <dbReference type="PROSITE" id="PS50110"/>
    </source>
</evidence>
<dbReference type="InterPro" id="IPR011006">
    <property type="entry name" value="CheY-like_superfamily"/>
</dbReference>
<dbReference type="SUPFAM" id="SSF52172">
    <property type="entry name" value="CheY-like"/>
    <property type="match status" value="1"/>
</dbReference>
<dbReference type="Pfam" id="PF00072">
    <property type="entry name" value="Response_reg"/>
    <property type="match status" value="1"/>
</dbReference>
<evidence type="ECO:0000256" key="1">
    <source>
        <dbReference type="PROSITE-ProRule" id="PRU00169"/>
    </source>
</evidence>
<dbReference type="Gene3D" id="3.40.50.2300">
    <property type="match status" value="1"/>
</dbReference>
<protein>
    <submittedName>
        <fullName evidence="3">Response regulator</fullName>
    </submittedName>
</protein>
<keyword evidence="4" id="KW-1185">Reference proteome</keyword>
<dbReference type="EMBL" id="SZVO01000023">
    <property type="protein sequence ID" value="TKT86666.1"/>
    <property type="molecule type" value="Genomic_DNA"/>
</dbReference>
<dbReference type="GO" id="GO:0000160">
    <property type="term" value="P:phosphorelay signal transduction system"/>
    <property type="evidence" value="ECO:0007669"/>
    <property type="project" value="InterPro"/>
</dbReference>
<dbReference type="InterPro" id="IPR001789">
    <property type="entry name" value="Sig_transdc_resp-reg_receiver"/>
</dbReference>
<feature type="domain" description="Response regulatory" evidence="2">
    <location>
        <begin position="6"/>
        <end position="128"/>
    </location>
</feature>
<evidence type="ECO:0000313" key="3">
    <source>
        <dbReference type="EMBL" id="TKT86666.1"/>
    </source>
</evidence>
<dbReference type="OrthoDB" id="958614at2"/>
<dbReference type="InterPro" id="IPR052893">
    <property type="entry name" value="TCS_response_regulator"/>
</dbReference>
<accession>A0A4U6CR86</accession>
<name>A0A4U6CR86_9BACT</name>
<keyword evidence="1" id="KW-0597">Phosphoprotein</keyword>
<dbReference type="PANTHER" id="PTHR44520:SF2">
    <property type="entry name" value="RESPONSE REGULATOR RCP1"/>
    <property type="match status" value="1"/>
</dbReference>
<gene>
    <name evidence="3" type="ORF">FDK13_31560</name>
</gene>
<dbReference type="PANTHER" id="PTHR44520">
    <property type="entry name" value="RESPONSE REGULATOR RCP1-RELATED"/>
    <property type="match status" value="1"/>
</dbReference>
<proteinExistence type="predicted"/>
<sequence length="141" mass="16138">MNIDGPIIVIEDDLEDQFLIGETFKNLAYGNQILFFEDGIKAMEYLDTTNSKPLLILSDINMPKMNGLEIRDVVHNHEQESIKCIPYLFFTTGANQQLVIDAYSTSVQGFFKKPASFDDFERTIRTIVDYLKECISPAEFL</sequence>
<dbReference type="PROSITE" id="PS50110">
    <property type="entry name" value="RESPONSE_REGULATORY"/>
    <property type="match status" value="1"/>
</dbReference>
<organism evidence="3 4">
    <name type="scientific">Dyadobacter frigoris</name>
    <dbReference type="NCBI Taxonomy" id="2576211"/>
    <lineage>
        <taxon>Bacteria</taxon>
        <taxon>Pseudomonadati</taxon>
        <taxon>Bacteroidota</taxon>
        <taxon>Cytophagia</taxon>
        <taxon>Cytophagales</taxon>
        <taxon>Spirosomataceae</taxon>
        <taxon>Dyadobacter</taxon>
    </lineage>
</organism>
<dbReference type="AlphaFoldDB" id="A0A4U6CR86"/>
<comment type="caution">
    <text evidence="3">The sequence shown here is derived from an EMBL/GenBank/DDBJ whole genome shotgun (WGS) entry which is preliminary data.</text>
</comment>
<feature type="modified residue" description="4-aspartylphosphate" evidence="1">
    <location>
        <position position="59"/>
    </location>
</feature>
<evidence type="ECO:0000313" key="4">
    <source>
        <dbReference type="Proteomes" id="UP000304900"/>
    </source>
</evidence>
<dbReference type="SMART" id="SM00448">
    <property type="entry name" value="REC"/>
    <property type="match status" value="1"/>
</dbReference>